<dbReference type="NCBIfam" id="TIGR00007">
    <property type="entry name" value="1-(5-phosphoribosyl)-5-[(5-phosphoribosylamino)methylideneamino]imidazole-4-carboxamide isomerase"/>
    <property type="match status" value="1"/>
</dbReference>
<keyword evidence="6" id="KW-0963">Cytoplasm</keyword>
<comment type="similarity">
    <text evidence="4">Belongs to the HisA/HisF family.</text>
</comment>
<dbReference type="PANTHER" id="PTHR43090:SF2">
    <property type="entry name" value="1-(5-PHOSPHORIBOSYL)-5-[(5-PHOSPHORIBOSYLAMINO)METHYLIDENEAMINO] IMIDAZOLE-4-CARBOXAMIDE ISOMERASE"/>
    <property type="match status" value="1"/>
</dbReference>
<dbReference type="GO" id="GO:0000105">
    <property type="term" value="P:L-histidine biosynthetic process"/>
    <property type="evidence" value="ECO:0007669"/>
    <property type="project" value="UniProtKB-UniPathway"/>
</dbReference>
<evidence type="ECO:0000313" key="10">
    <source>
        <dbReference type="EMBL" id="KKL90922.1"/>
    </source>
</evidence>
<keyword evidence="7" id="KW-0028">Amino-acid biosynthesis</keyword>
<dbReference type="InterPro" id="IPR006062">
    <property type="entry name" value="His_biosynth"/>
</dbReference>
<dbReference type="HAMAP" id="MF_01014">
    <property type="entry name" value="HisA"/>
    <property type="match status" value="1"/>
</dbReference>
<comment type="caution">
    <text evidence="10">The sequence shown here is derived from an EMBL/GenBank/DDBJ whole genome shotgun (WGS) entry which is preliminary data.</text>
</comment>
<gene>
    <name evidence="10" type="ORF">LCGC14_1899850</name>
</gene>
<dbReference type="InterPro" id="IPR023016">
    <property type="entry name" value="HisA/PriA"/>
</dbReference>
<dbReference type="InterPro" id="IPR011060">
    <property type="entry name" value="RibuloseP-bd_barrel"/>
</dbReference>
<keyword evidence="8" id="KW-0368">Histidine biosynthesis</keyword>
<evidence type="ECO:0000256" key="7">
    <source>
        <dbReference type="ARBA" id="ARBA00022605"/>
    </source>
</evidence>
<evidence type="ECO:0000256" key="5">
    <source>
        <dbReference type="ARBA" id="ARBA00012550"/>
    </source>
</evidence>
<dbReference type="EMBL" id="LAZR01019877">
    <property type="protein sequence ID" value="KKL90922.1"/>
    <property type="molecule type" value="Genomic_DNA"/>
</dbReference>
<evidence type="ECO:0000256" key="9">
    <source>
        <dbReference type="ARBA" id="ARBA00023235"/>
    </source>
</evidence>
<dbReference type="NCBIfam" id="NF010112">
    <property type="entry name" value="PRK13585.1"/>
    <property type="match status" value="1"/>
</dbReference>
<evidence type="ECO:0000256" key="4">
    <source>
        <dbReference type="ARBA" id="ARBA00009667"/>
    </source>
</evidence>
<dbReference type="PANTHER" id="PTHR43090">
    <property type="entry name" value="1-(5-PHOSPHORIBOSYL)-5-[(5-PHOSPHORIBOSYLAMINO)METHYLIDENEAMINO] IMIDAZOLE-4-CARBOXAMIDE ISOMERASE"/>
    <property type="match status" value="1"/>
</dbReference>
<dbReference type="EC" id="5.3.1.16" evidence="5"/>
<comment type="catalytic activity">
    <reaction evidence="1">
        <text>1-(5-phospho-beta-D-ribosyl)-5-[(5-phospho-beta-D-ribosylamino)methylideneamino]imidazole-4-carboxamide = 5-[(5-phospho-1-deoxy-D-ribulos-1-ylimino)methylamino]-1-(5-phospho-beta-D-ribosyl)imidazole-4-carboxamide</text>
        <dbReference type="Rhea" id="RHEA:15469"/>
        <dbReference type="ChEBI" id="CHEBI:58435"/>
        <dbReference type="ChEBI" id="CHEBI:58525"/>
        <dbReference type="EC" id="5.3.1.16"/>
    </reaction>
</comment>
<accession>A0A0F9IV07</accession>
<reference evidence="10" key="1">
    <citation type="journal article" date="2015" name="Nature">
        <title>Complex archaea that bridge the gap between prokaryotes and eukaryotes.</title>
        <authorList>
            <person name="Spang A."/>
            <person name="Saw J.H."/>
            <person name="Jorgensen S.L."/>
            <person name="Zaremba-Niedzwiedzka K."/>
            <person name="Martijn J."/>
            <person name="Lind A.E."/>
            <person name="van Eijk R."/>
            <person name="Schleper C."/>
            <person name="Guy L."/>
            <person name="Ettema T.J."/>
        </authorList>
    </citation>
    <scope>NUCLEOTIDE SEQUENCE</scope>
</reference>
<evidence type="ECO:0000256" key="8">
    <source>
        <dbReference type="ARBA" id="ARBA00023102"/>
    </source>
</evidence>
<dbReference type="InterPro" id="IPR006063">
    <property type="entry name" value="HisA_bact_arch"/>
</dbReference>
<dbReference type="Gene3D" id="3.20.20.70">
    <property type="entry name" value="Aldolase class I"/>
    <property type="match status" value="1"/>
</dbReference>
<dbReference type="GO" id="GO:0005737">
    <property type="term" value="C:cytoplasm"/>
    <property type="evidence" value="ECO:0007669"/>
    <property type="project" value="UniProtKB-SubCell"/>
</dbReference>
<protein>
    <recommendedName>
        <fullName evidence="5">1-(5-phosphoribosyl)-5-[(5-phosphoribosylamino)methylideneamino]imidazole-4-carboxamideisomerase</fullName>
        <ecNumber evidence="5">5.3.1.16</ecNumber>
    </recommendedName>
</protein>
<comment type="subcellular location">
    <subcellularLocation>
        <location evidence="2">Cytoplasm</location>
    </subcellularLocation>
</comment>
<evidence type="ECO:0000256" key="3">
    <source>
        <dbReference type="ARBA" id="ARBA00005133"/>
    </source>
</evidence>
<dbReference type="GO" id="GO:0000162">
    <property type="term" value="P:L-tryptophan biosynthetic process"/>
    <property type="evidence" value="ECO:0007669"/>
    <property type="project" value="TreeGrafter"/>
</dbReference>
<dbReference type="SUPFAM" id="SSF51366">
    <property type="entry name" value="Ribulose-phoshate binding barrel"/>
    <property type="match status" value="1"/>
</dbReference>
<dbReference type="CDD" id="cd04732">
    <property type="entry name" value="HisA"/>
    <property type="match status" value="1"/>
</dbReference>
<name>A0A0F9IV07_9ZZZZ</name>
<organism evidence="10">
    <name type="scientific">marine sediment metagenome</name>
    <dbReference type="NCBI Taxonomy" id="412755"/>
    <lineage>
        <taxon>unclassified sequences</taxon>
        <taxon>metagenomes</taxon>
        <taxon>ecological metagenomes</taxon>
    </lineage>
</organism>
<comment type="pathway">
    <text evidence="3">Amino-acid biosynthesis; L-histidine biosynthesis; L-histidine from 5-phospho-alpha-D-ribose 1-diphosphate: step 4/9.</text>
</comment>
<dbReference type="Pfam" id="PF00977">
    <property type="entry name" value="His_biosynth"/>
    <property type="match status" value="1"/>
</dbReference>
<evidence type="ECO:0000256" key="6">
    <source>
        <dbReference type="ARBA" id="ARBA00022490"/>
    </source>
</evidence>
<evidence type="ECO:0000256" key="2">
    <source>
        <dbReference type="ARBA" id="ARBA00004496"/>
    </source>
</evidence>
<keyword evidence="9" id="KW-0413">Isomerase</keyword>
<dbReference type="AlphaFoldDB" id="A0A0F9IV07"/>
<proteinExistence type="inferred from homology"/>
<dbReference type="UniPathway" id="UPA00031">
    <property type="reaction ID" value="UER00009"/>
</dbReference>
<sequence length="238" mass="26116">MLIIPAIDLKDGKCVRLSRGKKEHETVFSDDPVHVAETWKEQGAKYLHIVDLDGAFEGEPRNTHIIKLIRKNVDIYLQVGGGIRDKQVMQELFDVGIDRLVIGTRALDSPDWVFDICAEFPGKIAVGIDAENGRVAVKGWTSVSNRTAIDFAKEIEKANPAVIIFTDIEKDGMLQGPNFSSIIDLTKNVNTPVIASGGISSIEDIKKLSLFPLEGMIIGKALYTGNILLSEALEVCKN</sequence>
<dbReference type="InterPro" id="IPR044524">
    <property type="entry name" value="Isoase_HisA-like"/>
</dbReference>
<dbReference type="InterPro" id="IPR013785">
    <property type="entry name" value="Aldolase_TIM"/>
</dbReference>
<evidence type="ECO:0000256" key="1">
    <source>
        <dbReference type="ARBA" id="ARBA00000901"/>
    </source>
</evidence>
<dbReference type="GO" id="GO:0003949">
    <property type="term" value="F:1-(5-phosphoribosyl)-5-[(5-phosphoribosylamino)methylideneamino]imidazole-4-carboxamide isomerase activity"/>
    <property type="evidence" value="ECO:0007669"/>
    <property type="project" value="UniProtKB-EC"/>
</dbReference>
<dbReference type="FunFam" id="3.20.20.70:FF:000009">
    <property type="entry name" value="1-(5-phosphoribosyl)-5-[(5-phosphoribosylamino)methylideneamino] imidazole-4-carboxamide isomerase"/>
    <property type="match status" value="1"/>
</dbReference>